<feature type="repeat" description="ANK" evidence="3">
    <location>
        <begin position="418"/>
        <end position="440"/>
    </location>
</feature>
<comment type="caution">
    <text evidence="4">The sequence shown here is derived from an EMBL/GenBank/DDBJ whole genome shotgun (WGS) entry which is preliminary data.</text>
</comment>
<dbReference type="Proteomes" id="UP001470230">
    <property type="component" value="Unassembled WGS sequence"/>
</dbReference>
<dbReference type="Gene3D" id="1.25.40.20">
    <property type="entry name" value="Ankyrin repeat-containing domain"/>
    <property type="match status" value="2"/>
</dbReference>
<accession>A0ABR2HWU1</accession>
<dbReference type="SUPFAM" id="SSF48403">
    <property type="entry name" value="Ankyrin repeat"/>
    <property type="match status" value="1"/>
</dbReference>
<gene>
    <name evidence="4" type="ORF">M9Y10_018000</name>
</gene>
<feature type="repeat" description="ANK" evidence="3">
    <location>
        <begin position="463"/>
        <end position="487"/>
    </location>
</feature>
<dbReference type="PROSITE" id="PS50297">
    <property type="entry name" value="ANK_REP_REGION"/>
    <property type="match status" value="4"/>
</dbReference>
<evidence type="ECO:0000256" key="3">
    <source>
        <dbReference type="PROSITE-ProRule" id="PRU00023"/>
    </source>
</evidence>
<dbReference type="PANTHER" id="PTHR24198:SF165">
    <property type="entry name" value="ANKYRIN REPEAT-CONTAINING PROTEIN-RELATED"/>
    <property type="match status" value="1"/>
</dbReference>
<dbReference type="InterPro" id="IPR002110">
    <property type="entry name" value="Ankyrin_rpt"/>
</dbReference>
<evidence type="ECO:0008006" key="6">
    <source>
        <dbReference type="Google" id="ProtNLM"/>
    </source>
</evidence>
<evidence type="ECO:0000313" key="4">
    <source>
        <dbReference type="EMBL" id="KAK8853002.1"/>
    </source>
</evidence>
<keyword evidence="2 3" id="KW-0040">ANK repeat</keyword>
<feature type="repeat" description="ANK" evidence="3">
    <location>
        <begin position="504"/>
        <end position="527"/>
    </location>
</feature>
<keyword evidence="5" id="KW-1185">Reference proteome</keyword>
<dbReference type="SMART" id="SM00248">
    <property type="entry name" value="ANK"/>
    <property type="match status" value="5"/>
</dbReference>
<keyword evidence="1" id="KW-0677">Repeat</keyword>
<dbReference type="Pfam" id="PF12796">
    <property type="entry name" value="Ank_2"/>
    <property type="match status" value="2"/>
</dbReference>
<dbReference type="PROSITE" id="PS50088">
    <property type="entry name" value="ANK_REPEAT"/>
    <property type="match status" value="4"/>
</dbReference>
<evidence type="ECO:0000256" key="2">
    <source>
        <dbReference type="ARBA" id="ARBA00023043"/>
    </source>
</evidence>
<organism evidence="4 5">
    <name type="scientific">Tritrichomonas musculus</name>
    <dbReference type="NCBI Taxonomy" id="1915356"/>
    <lineage>
        <taxon>Eukaryota</taxon>
        <taxon>Metamonada</taxon>
        <taxon>Parabasalia</taxon>
        <taxon>Tritrichomonadida</taxon>
        <taxon>Tritrichomonadidae</taxon>
        <taxon>Tritrichomonas</taxon>
    </lineage>
</organism>
<evidence type="ECO:0000256" key="1">
    <source>
        <dbReference type="ARBA" id="ARBA00022737"/>
    </source>
</evidence>
<evidence type="ECO:0000313" key="5">
    <source>
        <dbReference type="Proteomes" id="UP001470230"/>
    </source>
</evidence>
<reference evidence="4 5" key="1">
    <citation type="submission" date="2024-04" db="EMBL/GenBank/DDBJ databases">
        <title>Tritrichomonas musculus Genome.</title>
        <authorList>
            <person name="Alves-Ferreira E."/>
            <person name="Grigg M."/>
            <person name="Lorenzi H."/>
            <person name="Galac M."/>
        </authorList>
    </citation>
    <scope>NUCLEOTIDE SEQUENCE [LARGE SCALE GENOMIC DNA]</scope>
    <source>
        <strain evidence="4 5">EAF2021</strain>
    </source>
</reference>
<dbReference type="EMBL" id="JAPFFF010000023">
    <property type="protein sequence ID" value="KAK8853002.1"/>
    <property type="molecule type" value="Genomic_DNA"/>
</dbReference>
<proteinExistence type="predicted"/>
<dbReference type="PANTHER" id="PTHR24198">
    <property type="entry name" value="ANKYRIN REPEAT AND PROTEIN KINASE DOMAIN-CONTAINING PROTEIN"/>
    <property type="match status" value="1"/>
</dbReference>
<dbReference type="InterPro" id="IPR036770">
    <property type="entry name" value="Ankyrin_rpt-contain_sf"/>
</dbReference>
<protein>
    <recommendedName>
        <fullName evidence="6">DUF3447 domain-containing protein</fullName>
    </recommendedName>
</protein>
<feature type="repeat" description="ANK" evidence="3">
    <location>
        <begin position="375"/>
        <end position="397"/>
    </location>
</feature>
<name>A0ABR2HWU1_9EUKA</name>
<sequence>MSSNYLDEMKKIQENILEFLESESNTENIFKNLKQIFNEIKIYDDQHKLKSLLHLLTKIAENHRRNPNFFNKIEQILSIFKEQIKKYFSNWEIFTIFKGNKKILLFLIEEHVINIDENIAKEITTKKKYRKSKYPQYFAPEIKYLLKANWFPRYDNLIKQINEEIPEDFYELRKIGEEDRFICKLIQKDSIKEFIVHVNQTNLPLTTSFEPSIYETNSFLAEKSQISLIEYAAFCGSIQIFNFLKTNGVQIEQSLLNYSIHGKNAGIFHFCEENIKIEDNYCSLLFCENVSCIELFEESIKCHHNDFANYLLSNYAVPEDLVLDYLIENYNFEFMQSNLINEDSFLLLCKFDYYIFAEFLLKNKNIDINTIKYLSKFTALHLAAQNDNIEIVKLLLSTPNVDVNVQSEDIIDDGKIQKGFTALHFAALNNNIEIAKLLLSTPNIDVNIQTSADGYFFERNTYFTYTALHLAVQYDNIEIVKLLLSNSNIDVNIQISHDRNMRYEGYTALHIAARNNDIEIVELLLSNPHIDVNILDFRRMKAFDVTYDCEIRKLIMQRIVDDAKNVIEALKP</sequence>